<organism evidence="1 2">
    <name type="scientific">Ruficoccus amylovorans</name>
    <dbReference type="NCBI Taxonomy" id="1804625"/>
    <lineage>
        <taxon>Bacteria</taxon>
        <taxon>Pseudomonadati</taxon>
        <taxon>Verrucomicrobiota</taxon>
        <taxon>Opitutia</taxon>
        <taxon>Puniceicoccales</taxon>
        <taxon>Cerasicoccaceae</taxon>
        <taxon>Ruficoccus</taxon>
    </lineage>
</organism>
<comment type="caution">
    <text evidence="1">The sequence shown here is derived from an EMBL/GenBank/DDBJ whole genome shotgun (WGS) entry which is preliminary data.</text>
</comment>
<accession>A0A842H9K7</accession>
<gene>
    <name evidence="1" type="ORF">H5P28_00900</name>
</gene>
<evidence type="ECO:0000313" key="2">
    <source>
        <dbReference type="Proteomes" id="UP000546464"/>
    </source>
</evidence>
<name>A0A842H9K7_9BACT</name>
<keyword evidence="2" id="KW-1185">Reference proteome</keyword>
<dbReference type="RefSeq" id="WP_185673824.1">
    <property type="nucleotide sequence ID" value="NZ_JACHVB010000011.1"/>
</dbReference>
<dbReference type="EMBL" id="JACHVB010000011">
    <property type="protein sequence ID" value="MBC2592809.1"/>
    <property type="molecule type" value="Genomic_DNA"/>
</dbReference>
<dbReference type="AlphaFoldDB" id="A0A842H9K7"/>
<protein>
    <submittedName>
        <fullName evidence="1">Uncharacterized protein</fullName>
    </submittedName>
</protein>
<sequence length="71" mass="7815">MKQNANTPMTRDALHALPAEALTQIRDAYYKTGEGILSLADSASHLGPQEQEAIRNLRRAFEALDHLGVNL</sequence>
<evidence type="ECO:0000313" key="1">
    <source>
        <dbReference type="EMBL" id="MBC2592809.1"/>
    </source>
</evidence>
<proteinExistence type="predicted"/>
<reference evidence="1 2" key="1">
    <citation type="submission" date="2020-07" db="EMBL/GenBank/DDBJ databases">
        <authorList>
            <person name="Feng X."/>
        </authorList>
    </citation>
    <scope>NUCLEOTIDE SEQUENCE [LARGE SCALE GENOMIC DNA]</scope>
    <source>
        <strain evidence="1 2">JCM31066</strain>
    </source>
</reference>
<dbReference type="Proteomes" id="UP000546464">
    <property type="component" value="Unassembled WGS sequence"/>
</dbReference>